<evidence type="ECO:0000313" key="3">
    <source>
        <dbReference type="Proteomes" id="UP000829685"/>
    </source>
</evidence>
<protein>
    <recommendedName>
        <fullName evidence="1">2EXR domain-containing protein</fullName>
    </recommendedName>
</protein>
<sequence length="278" mass="32186">MALTLFTVFPELPLELRREIWRRALPERVPTLYPYWNSSWDVRYLKESDAGYQPDVVGQDLIMEFNIRDLRAAHVKLPSVYVNREAREVALAWARQHGIRIQSYGYTGLPFFRQPFQASYDTLYVPADQWHEFKDGPRELLSYPDIGDRETQVTNASVRHIAVPESLLHAADVTGLLEDLEFYPNFSTLFVILNSEPDFEPTDGNLRMQPQWKLEQTRGGFTWDQSLCAFTQEHVKCMDHPLEVSLEGIRLACRALAMALIKCPRSFKIKPAFAVKHL</sequence>
<keyword evidence="3" id="KW-1185">Reference proteome</keyword>
<proteinExistence type="predicted"/>
<accession>A0A9P9WS69</accession>
<feature type="domain" description="2EXR" evidence="1">
    <location>
        <begin position="6"/>
        <end position="95"/>
    </location>
</feature>
<reference evidence="2" key="1">
    <citation type="submission" date="2021-03" db="EMBL/GenBank/DDBJ databases">
        <title>Revisited historic fungal species revealed as producer of novel bioactive compounds through whole genome sequencing and comparative genomics.</title>
        <authorList>
            <person name="Vignolle G.A."/>
            <person name="Hochenegger N."/>
            <person name="Mach R.L."/>
            <person name="Mach-Aigner A.R."/>
            <person name="Javad Rahimi M."/>
            <person name="Salim K.A."/>
            <person name="Chan C.M."/>
            <person name="Lim L.B.L."/>
            <person name="Cai F."/>
            <person name="Druzhinina I.S."/>
            <person name="U'Ren J.M."/>
            <person name="Derntl C."/>
        </authorList>
    </citation>
    <scope>NUCLEOTIDE SEQUENCE</scope>
    <source>
        <strain evidence="2">TUCIM 5799</strain>
    </source>
</reference>
<dbReference type="Proteomes" id="UP000829685">
    <property type="component" value="Unassembled WGS sequence"/>
</dbReference>
<dbReference type="InterPro" id="IPR045518">
    <property type="entry name" value="2EXR"/>
</dbReference>
<comment type="caution">
    <text evidence="2">The sequence shown here is derived from an EMBL/GenBank/DDBJ whole genome shotgun (WGS) entry which is preliminary data.</text>
</comment>
<evidence type="ECO:0000259" key="1">
    <source>
        <dbReference type="Pfam" id="PF20150"/>
    </source>
</evidence>
<dbReference type="Pfam" id="PF20150">
    <property type="entry name" value="2EXR"/>
    <property type="match status" value="1"/>
</dbReference>
<dbReference type="PANTHER" id="PTHR35910:SF6">
    <property type="entry name" value="2EXR DOMAIN-CONTAINING PROTEIN"/>
    <property type="match status" value="1"/>
</dbReference>
<name>A0A9P9WS69_9PEZI</name>
<gene>
    <name evidence="2" type="ORF">JX265_003391</name>
</gene>
<organism evidence="2 3">
    <name type="scientific">Neoarthrinium moseri</name>
    <dbReference type="NCBI Taxonomy" id="1658444"/>
    <lineage>
        <taxon>Eukaryota</taxon>
        <taxon>Fungi</taxon>
        <taxon>Dikarya</taxon>
        <taxon>Ascomycota</taxon>
        <taxon>Pezizomycotina</taxon>
        <taxon>Sordariomycetes</taxon>
        <taxon>Xylariomycetidae</taxon>
        <taxon>Amphisphaeriales</taxon>
        <taxon>Apiosporaceae</taxon>
        <taxon>Neoarthrinium</taxon>
    </lineage>
</organism>
<dbReference type="PANTHER" id="PTHR35910">
    <property type="entry name" value="2EXR DOMAIN-CONTAINING PROTEIN"/>
    <property type="match status" value="1"/>
</dbReference>
<dbReference type="AlphaFoldDB" id="A0A9P9WS69"/>
<evidence type="ECO:0000313" key="2">
    <source>
        <dbReference type="EMBL" id="KAI1877383.1"/>
    </source>
</evidence>
<dbReference type="EMBL" id="JAFIMR010000006">
    <property type="protein sequence ID" value="KAI1877383.1"/>
    <property type="molecule type" value="Genomic_DNA"/>
</dbReference>